<comment type="caution">
    <text evidence="2">The sequence shown here is derived from an EMBL/GenBank/DDBJ whole genome shotgun (WGS) entry which is preliminary data.</text>
</comment>
<dbReference type="AlphaFoldDB" id="A0A8S1Q487"/>
<evidence type="ECO:0008006" key="4">
    <source>
        <dbReference type="Google" id="ProtNLM"/>
    </source>
</evidence>
<proteinExistence type="predicted"/>
<dbReference type="Proteomes" id="UP000692954">
    <property type="component" value="Unassembled WGS sequence"/>
</dbReference>
<reference evidence="2" key="1">
    <citation type="submission" date="2021-01" db="EMBL/GenBank/DDBJ databases">
        <authorList>
            <consortium name="Genoscope - CEA"/>
            <person name="William W."/>
        </authorList>
    </citation>
    <scope>NUCLEOTIDE SEQUENCE</scope>
</reference>
<organism evidence="2 3">
    <name type="scientific">Paramecium sonneborni</name>
    <dbReference type="NCBI Taxonomy" id="65129"/>
    <lineage>
        <taxon>Eukaryota</taxon>
        <taxon>Sar</taxon>
        <taxon>Alveolata</taxon>
        <taxon>Ciliophora</taxon>
        <taxon>Intramacronucleata</taxon>
        <taxon>Oligohymenophorea</taxon>
        <taxon>Peniculida</taxon>
        <taxon>Parameciidae</taxon>
        <taxon>Paramecium</taxon>
    </lineage>
</organism>
<sequence length="755" mass="87997">MEELLSSQIPQNIMQDSSNKSDFVNYDYNQKLFKNNDAKLFQVQKCNFKENIRKNSMQQNMSKINREIIQQHLQYYQKISKKEEQQFSQSKNKCQSTLDNIQIVISQTSISQSICALSISSEISILNSEIQKLKNNNNLTNNQKQYYIHKYQQQLFSKLKDQDQGKQIPHIKQIIEASNPELILYVLKEQLLRDQNRELLLTSKEYSFGFDSILGAYGQDQTCLKVRNTNLDFDQIVNDKQILKQHLLEFTQKLSNSLNVPIDQIEILGVSKGSFEISFQITGKNIEDIQQEIKSNKAASQFLNEYCNGKVEYVQYFNQASWDAYNSAKSNLGMTLSSDDFNPSYNMSWDGFHEKEQRGPPDHKYDYYFPIGCYGFGLNVKKYGYNQDWLKKDGNPNEWRIMYHGTKNFCVNSIIKNNLQPGQANYCKDFDCIDEFGKTVKLGVGIYFSNDFHVCINDGYSSYTQIGNKQFAVIFMSRVNPKKIRQAGDFMKKNNYFLINESKDVRPYRVLLYEKTTNVQQQKQKNQFRINFQITGINMNEILQQIKNNPNALKFLNEYCKGKLEYVKYFDQANVNGDLTSDDFNPSCNKFWEGYPKKVQRGPPGRAYDYYFPIGCQGFGLNVKKYGDNQDWLKKDGNPNEWRIMYHGTKLHFVNEIIKNNLKPGSGQNYTDNICKDEFGNNVKVGNGIYFSDKIDVCLSYAPYIEICGKQLAVIFMTRVNPKKIRQSEGMKCNIFVVNNSEDVRPYRILLYEKK</sequence>
<evidence type="ECO:0000256" key="1">
    <source>
        <dbReference type="SAM" id="Coils"/>
    </source>
</evidence>
<feature type="coiled-coil region" evidence="1">
    <location>
        <begin position="116"/>
        <end position="143"/>
    </location>
</feature>
<dbReference type="EMBL" id="CAJJDN010000094">
    <property type="protein sequence ID" value="CAD8109964.1"/>
    <property type="molecule type" value="Genomic_DNA"/>
</dbReference>
<name>A0A8S1Q487_9CILI</name>
<dbReference type="OrthoDB" id="428577at2759"/>
<dbReference type="PANTHER" id="PTHR36649">
    <property type="entry name" value="UBIQUITIN-LIKE DOMAIN-CONTAINING PROTEIN"/>
    <property type="match status" value="1"/>
</dbReference>
<dbReference type="PANTHER" id="PTHR36649:SF28">
    <property type="entry name" value="UBIQUITIN-LIKE DOMAIN-CONTAINING PROTEIN"/>
    <property type="match status" value="1"/>
</dbReference>
<accession>A0A8S1Q487</accession>
<protein>
    <recommendedName>
        <fullName evidence="4">PARP</fullName>
    </recommendedName>
</protein>
<keyword evidence="3" id="KW-1185">Reference proteome</keyword>
<evidence type="ECO:0000313" key="2">
    <source>
        <dbReference type="EMBL" id="CAD8109964.1"/>
    </source>
</evidence>
<gene>
    <name evidence="2" type="ORF">PSON_ATCC_30995.1.T0940220</name>
</gene>
<keyword evidence="1" id="KW-0175">Coiled coil</keyword>
<evidence type="ECO:0000313" key="3">
    <source>
        <dbReference type="Proteomes" id="UP000692954"/>
    </source>
</evidence>